<dbReference type="EMBL" id="SDHY01000004">
    <property type="protein sequence ID" value="RXK48739.1"/>
    <property type="molecule type" value="Genomic_DNA"/>
</dbReference>
<gene>
    <name evidence="2" type="ORF">ESB04_07205</name>
</gene>
<evidence type="ECO:0000313" key="3">
    <source>
        <dbReference type="Proteomes" id="UP000289455"/>
    </source>
</evidence>
<dbReference type="GO" id="GO:0006508">
    <property type="term" value="P:proteolysis"/>
    <property type="evidence" value="ECO:0007669"/>
    <property type="project" value="InterPro"/>
</dbReference>
<comment type="caution">
    <text evidence="2">The sequence shown here is derived from an EMBL/GenBank/DDBJ whole genome shotgun (WGS) entry which is preliminary data.</text>
</comment>
<dbReference type="Pfam" id="PF04389">
    <property type="entry name" value="Peptidase_M28"/>
    <property type="match status" value="1"/>
</dbReference>
<protein>
    <submittedName>
        <fullName evidence="2">M20/M25/M40 family metallo-hydrolase</fullName>
    </submittedName>
</protein>
<dbReference type="InterPro" id="IPR045175">
    <property type="entry name" value="M28_fam"/>
</dbReference>
<evidence type="ECO:0000313" key="2">
    <source>
        <dbReference type="EMBL" id="RXK48739.1"/>
    </source>
</evidence>
<accession>A0A4Q1BZ12</accession>
<dbReference type="AlphaFoldDB" id="A0A4Q1BZ12"/>
<proteinExistence type="predicted"/>
<dbReference type="OrthoDB" id="1521787at2"/>
<feature type="domain" description="Peptidase M28" evidence="1">
    <location>
        <begin position="202"/>
        <end position="404"/>
    </location>
</feature>
<dbReference type="InterPro" id="IPR007484">
    <property type="entry name" value="Peptidase_M28"/>
</dbReference>
<sequence>MRKLNVIIVGLLCAFTSIGQSIHKIITVKEVERIERYLASDELAGRKPFTPGIELAAKFISEEFAKNKLKTWADSKTYLQTFQVYKPSLKSIKATLNGEVVDSKKVVLIGKEPKTTIDEHSAYAQASIKKGENFFQSAYKYIAGKTPSVVWVDQDFAALFARLSNRNVLRESQVNVLFILSEKLDSYQIEVEQDITPLPLSNVVALIPGKSLANEYVIFSGHYDHLGIMPNRAVQGDSIYNGANDDAAGTTGMMMLAKYFKKWNKNERTLVFAAFTAEESGGFGASYFSEQFDPQSVKAMFNLEMIGTESKWGKNSAYITGFDKTDMGAILQKNLAGTAFSFHPDPYPDQNLFYRSDNATLARLGVPAHTISTSKMDSEPNYHKPSDQIETLDLENMTEIIKSIALSAQSIISGKDTPSRVDTSQLK</sequence>
<dbReference type="Gene3D" id="3.40.630.10">
    <property type="entry name" value="Zn peptidases"/>
    <property type="match status" value="1"/>
</dbReference>
<name>A0A4Q1BZ12_9BACT</name>
<dbReference type="SUPFAM" id="SSF53187">
    <property type="entry name" value="Zn-dependent exopeptidases"/>
    <property type="match status" value="1"/>
</dbReference>
<reference evidence="2 3" key="1">
    <citation type="submission" date="2019-01" db="EMBL/GenBank/DDBJ databases">
        <title>Cytophagaceae bacterium strain CAR-16.</title>
        <authorList>
            <person name="Chen W.-M."/>
        </authorList>
    </citation>
    <scope>NUCLEOTIDE SEQUENCE [LARGE SCALE GENOMIC DNA]</scope>
    <source>
        <strain evidence="2 3">CAR-16</strain>
    </source>
</reference>
<evidence type="ECO:0000259" key="1">
    <source>
        <dbReference type="Pfam" id="PF04389"/>
    </source>
</evidence>
<keyword evidence="2" id="KW-0378">Hydrolase</keyword>
<dbReference type="Proteomes" id="UP000289455">
    <property type="component" value="Unassembled WGS sequence"/>
</dbReference>
<dbReference type="PANTHER" id="PTHR12147">
    <property type="entry name" value="METALLOPEPTIDASE M28 FAMILY MEMBER"/>
    <property type="match status" value="1"/>
</dbReference>
<organism evidence="2 3">
    <name type="scientific">Aquirufa rosea</name>
    <dbReference type="NCBI Taxonomy" id="2509241"/>
    <lineage>
        <taxon>Bacteria</taxon>
        <taxon>Pseudomonadati</taxon>
        <taxon>Bacteroidota</taxon>
        <taxon>Cytophagia</taxon>
        <taxon>Cytophagales</taxon>
        <taxon>Flectobacillaceae</taxon>
        <taxon>Aquirufa</taxon>
    </lineage>
</organism>
<dbReference type="GO" id="GO:0008235">
    <property type="term" value="F:metalloexopeptidase activity"/>
    <property type="evidence" value="ECO:0007669"/>
    <property type="project" value="InterPro"/>
</dbReference>
<dbReference type="PANTHER" id="PTHR12147:SF26">
    <property type="entry name" value="PEPTIDASE M28 DOMAIN-CONTAINING PROTEIN"/>
    <property type="match status" value="1"/>
</dbReference>
<dbReference type="RefSeq" id="WP_129027064.1">
    <property type="nucleotide sequence ID" value="NZ_SDHY01000004.1"/>
</dbReference>
<keyword evidence="3" id="KW-1185">Reference proteome</keyword>